<dbReference type="InParanoid" id="I3EFT2"/>
<dbReference type="AlphaFoldDB" id="I3EFT2"/>
<gene>
    <name evidence="1" type="ORF">NEQG_01523</name>
</gene>
<reference evidence="1" key="1">
    <citation type="submission" date="2011-01" db="EMBL/GenBank/DDBJ databases">
        <title>The Genome Sequence of Nematocida parisii strain ERTm3.</title>
        <authorList>
            <consortium name="The Broad Institute Genome Sequencing Platform"/>
            <consortium name="The Broad Institute Genome Sequencing Center for Infectious Disease"/>
            <person name="Cuomo C."/>
            <person name="Troemel E."/>
            <person name="Young S.K."/>
            <person name="Zeng Q."/>
            <person name="Gargeya S."/>
            <person name="Fitzgerald M."/>
            <person name="Haas B."/>
            <person name="Abouelleil A."/>
            <person name="Alvarado L."/>
            <person name="Arachchi H.M."/>
            <person name="Berlin A."/>
            <person name="Chapman S.B."/>
            <person name="Gearin G."/>
            <person name="Goldberg J."/>
            <person name="Griggs A."/>
            <person name="Gujja S."/>
            <person name="Hansen M."/>
            <person name="Heiman D."/>
            <person name="Howarth C."/>
            <person name="Larimer J."/>
            <person name="Lui A."/>
            <person name="MacDonald P.J.P."/>
            <person name="McCowen C."/>
            <person name="Montmayeur A."/>
            <person name="Murphy C."/>
            <person name="Neiman D."/>
            <person name="Pearson M."/>
            <person name="Priest M."/>
            <person name="Roberts A."/>
            <person name="Saif S."/>
            <person name="Shea T."/>
            <person name="Sisk P."/>
            <person name="Stolte C."/>
            <person name="Sykes S."/>
            <person name="Wortman J."/>
            <person name="Nusbaum C."/>
            <person name="Birren B."/>
        </authorList>
    </citation>
    <scope>NUCLEOTIDE SEQUENCE</scope>
    <source>
        <strain evidence="1">ERTm3</strain>
    </source>
</reference>
<dbReference type="EMBL" id="GL870879">
    <property type="protein sequence ID" value="EIJ88079.1"/>
    <property type="molecule type" value="Genomic_DNA"/>
</dbReference>
<evidence type="ECO:0000313" key="2">
    <source>
        <dbReference type="Proteomes" id="UP000002872"/>
    </source>
</evidence>
<protein>
    <submittedName>
        <fullName evidence="1">Uncharacterized protein</fullName>
    </submittedName>
</protein>
<evidence type="ECO:0000313" key="1">
    <source>
        <dbReference type="EMBL" id="EIJ88079.1"/>
    </source>
</evidence>
<dbReference type="HOGENOM" id="CLU_044615_0_0_1"/>
<dbReference type="Proteomes" id="UP000002872">
    <property type="component" value="Unassembled WGS sequence"/>
</dbReference>
<sequence length="504" mass="58202">MVHTKSDQLEYFTNSKNQNKRFFCQPALSLFEHFIVYQTIPHERCDIVNSLDKYFHKDMPEKSETQGFTPSLFKVVEASWITEHAEEEDDCSRKTEFPSLNEYELAYYDIWQLNFINTLLRHQVDVSQYLAILRQVTCLKLTKLYDHKSTLEGALKILKRHASISTACHNLVGIRQNEFLFFKDYVKAVTANVDNQNRIELIPNNMYKTTLHQQIEAGLCLATKQWIHEKSMQGMRWNKIMEFIDCKENFISTTIIKERELKYQISKVQVPTQESEDSYVKIETSTQEIKDDIPETSKPISKDTPPTETGMYCTHHRINTHDSIDCYALNSRAKKPQAPPESTFSKPQKSITWTSTQRPVLSGTFPAQQNDEDIGIPHARGVINGVSVLFMLNAGVDVNIMTTTAQSLLNLPDLFDGKGKRTIQSVTGPVELSSMYTQAFIQLSIYSQCQSTQKFMLYPSKEIRITLGLPWIRSNYTIYLLHLIPQEKRREVISSLLKHQISMI</sequence>
<name>I3EFT2_NEMP3</name>
<organism evidence="1 2">
    <name type="scientific">Nematocida parisii (strain ERTm3)</name>
    <name type="common">Nematode killer fungus</name>
    <dbReference type="NCBI Taxonomy" id="935791"/>
    <lineage>
        <taxon>Eukaryota</taxon>
        <taxon>Fungi</taxon>
        <taxon>Fungi incertae sedis</taxon>
        <taxon>Microsporidia</taxon>
        <taxon>Nematocida</taxon>
    </lineage>
</organism>
<dbReference type="OrthoDB" id="2186246at2759"/>
<dbReference type="OMA" id="CTHHRIN"/>
<keyword evidence="2" id="KW-1185">Reference proteome</keyword>
<accession>I3EFT2</accession>
<dbReference type="VEuPathDB" id="MicrosporidiaDB:NEQG_01523"/>
<proteinExistence type="predicted"/>